<gene>
    <name evidence="1" type="ORF">SAMN04488001_2478</name>
</gene>
<dbReference type="Gene3D" id="3.40.50.300">
    <property type="entry name" value="P-loop containing nucleotide triphosphate hydrolases"/>
    <property type="match status" value="1"/>
</dbReference>
<dbReference type="GO" id="GO:0016740">
    <property type="term" value="F:transferase activity"/>
    <property type="evidence" value="ECO:0007669"/>
    <property type="project" value="UniProtKB-KW"/>
</dbReference>
<protein>
    <submittedName>
        <fullName evidence="1">Sulfotransferase</fullName>
    </submittedName>
</protein>
<dbReference type="EMBL" id="FNOI01000004">
    <property type="protein sequence ID" value="SDX13728.1"/>
    <property type="molecule type" value="Genomic_DNA"/>
</dbReference>
<evidence type="ECO:0000313" key="2">
    <source>
        <dbReference type="Proteomes" id="UP000199441"/>
    </source>
</evidence>
<dbReference type="AlphaFoldDB" id="A0A1H2Z9Q7"/>
<evidence type="ECO:0000313" key="1">
    <source>
        <dbReference type="EMBL" id="SDX13728.1"/>
    </source>
</evidence>
<sequence>MQLKSNDQVLKVVSMTRYHFVAGFPTAGARHFAGLLAQNPRFSVSSDSAAEQVFGLLDAGREAPDSPLSDLDGDTRAALLRGSLDAVHHARPLDAVVIDNNPKWLGHMRRLSTLFPLSRFVVMVRDPARIAAEIAEETGDARSPASLMSKDGLIGAPMGQVQDLLGSAAADRLLLLDYERLLSDPERVLGAVYSFLGERVFAHNFRDLPARTVAPSVKPLARRFSMPSLSGAHHAQTAPQPVWRRSQSSAALMLLSETG</sequence>
<dbReference type="STRING" id="670155.SAMN04488001_2478"/>
<reference evidence="2" key="1">
    <citation type="submission" date="2016-10" db="EMBL/GenBank/DDBJ databases">
        <authorList>
            <person name="Varghese N."/>
            <person name="Submissions S."/>
        </authorList>
    </citation>
    <scope>NUCLEOTIDE SEQUENCE [LARGE SCALE GENOMIC DNA]</scope>
    <source>
        <strain evidence="2">DSM 26922</strain>
    </source>
</reference>
<dbReference type="SUPFAM" id="SSF52540">
    <property type="entry name" value="P-loop containing nucleoside triphosphate hydrolases"/>
    <property type="match status" value="1"/>
</dbReference>
<accession>A0A1H2Z9Q7</accession>
<dbReference type="Pfam" id="PF13469">
    <property type="entry name" value="Sulfotransfer_3"/>
    <property type="match status" value="1"/>
</dbReference>
<keyword evidence="2" id="KW-1185">Reference proteome</keyword>
<keyword evidence="1" id="KW-0808">Transferase</keyword>
<dbReference type="InterPro" id="IPR027417">
    <property type="entry name" value="P-loop_NTPase"/>
</dbReference>
<dbReference type="Proteomes" id="UP000199441">
    <property type="component" value="Unassembled WGS sequence"/>
</dbReference>
<organism evidence="1 2">
    <name type="scientific">Litoreibacter albidus</name>
    <dbReference type="NCBI Taxonomy" id="670155"/>
    <lineage>
        <taxon>Bacteria</taxon>
        <taxon>Pseudomonadati</taxon>
        <taxon>Pseudomonadota</taxon>
        <taxon>Alphaproteobacteria</taxon>
        <taxon>Rhodobacterales</taxon>
        <taxon>Roseobacteraceae</taxon>
        <taxon>Litoreibacter</taxon>
    </lineage>
</organism>
<name>A0A1H2Z9Q7_9RHOB</name>
<proteinExistence type="predicted"/>